<sequence length="83" mass="8294">MPPRGGGPPADPTGRAGAAPRTGAVATVVIGTWTREFDAERARGVLAGEDPFNEDTPLDDHGPAAEPPGSRKDPLTAPGGAPA</sequence>
<reference evidence="2 3" key="1">
    <citation type="submission" date="2020-08" db="EMBL/GenBank/DDBJ databases">
        <title>Sequencing the genomes of 1000 actinobacteria strains.</title>
        <authorList>
            <person name="Klenk H.-P."/>
        </authorList>
    </citation>
    <scope>NUCLEOTIDE SEQUENCE [LARGE SCALE GENOMIC DNA]</scope>
    <source>
        <strain evidence="2 3">DSM 43675</strain>
    </source>
</reference>
<comment type="caution">
    <text evidence="2">The sequence shown here is derived from an EMBL/GenBank/DDBJ whole genome shotgun (WGS) entry which is preliminary data.</text>
</comment>
<feature type="region of interest" description="Disordered" evidence="1">
    <location>
        <begin position="1"/>
        <end position="22"/>
    </location>
</feature>
<feature type="compositionally biased region" description="Low complexity" evidence="1">
    <location>
        <begin position="12"/>
        <end position="22"/>
    </location>
</feature>
<keyword evidence="3" id="KW-1185">Reference proteome</keyword>
<accession>A0A7X0L090</accession>
<gene>
    <name evidence="2" type="ORF">BKA00_004192</name>
</gene>
<dbReference type="Proteomes" id="UP000546324">
    <property type="component" value="Unassembled WGS sequence"/>
</dbReference>
<evidence type="ECO:0000313" key="2">
    <source>
        <dbReference type="EMBL" id="MBB6397278.1"/>
    </source>
</evidence>
<dbReference type="EMBL" id="JACHMQ010000001">
    <property type="protein sequence ID" value="MBB6397278.1"/>
    <property type="molecule type" value="Genomic_DNA"/>
</dbReference>
<name>A0A7X0L090_9ACTN</name>
<dbReference type="RefSeq" id="WP_185027491.1">
    <property type="nucleotide sequence ID" value="NZ_JACHMQ010000001.1"/>
</dbReference>
<feature type="region of interest" description="Disordered" evidence="1">
    <location>
        <begin position="41"/>
        <end position="83"/>
    </location>
</feature>
<evidence type="ECO:0000256" key="1">
    <source>
        <dbReference type="SAM" id="MobiDB-lite"/>
    </source>
</evidence>
<proteinExistence type="predicted"/>
<organism evidence="2 3">
    <name type="scientific">Actinomadura coerulea</name>
    <dbReference type="NCBI Taxonomy" id="46159"/>
    <lineage>
        <taxon>Bacteria</taxon>
        <taxon>Bacillati</taxon>
        <taxon>Actinomycetota</taxon>
        <taxon>Actinomycetes</taxon>
        <taxon>Streptosporangiales</taxon>
        <taxon>Thermomonosporaceae</taxon>
        <taxon>Actinomadura</taxon>
    </lineage>
</organism>
<feature type="compositionally biased region" description="Basic and acidic residues" evidence="1">
    <location>
        <begin position="58"/>
        <end position="74"/>
    </location>
</feature>
<evidence type="ECO:0000313" key="3">
    <source>
        <dbReference type="Proteomes" id="UP000546324"/>
    </source>
</evidence>
<dbReference type="AlphaFoldDB" id="A0A7X0L090"/>
<feature type="compositionally biased region" description="Pro residues" evidence="1">
    <location>
        <begin position="1"/>
        <end position="11"/>
    </location>
</feature>
<protein>
    <submittedName>
        <fullName evidence="2">Uncharacterized protein</fullName>
    </submittedName>
</protein>